<dbReference type="SUPFAM" id="SSF57701">
    <property type="entry name" value="Zn2/Cys6 DNA-binding domain"/>
    <property type="match status" value="1"/>
</dbReference>
<dbReference type="Proteomes" id="UP001610335">
    <property type="component" value="Unassembled WGS sequence"/>
</dbReference>
<dbReference type="PANTHER" id="PTHR31668">
    <property type="entry name" value="GLUCOSE TRANSPORT TRANSCRIPTION REGULATOR RGT1-RELATED-RELATED"/>
    <property type="match status" value="1"/>
</dbReference>
<dbReference type="SMART" id="SM00066">
    <property type="entry name" value="GAL4"/>
    <property type="match status" value="1"/>
</dbReference>
<evidence type="ECO:0000259" key="5">
    <source>
        <dbReference type="PROSITE" id="PS50048"/>
    </source>
</evidence>
<organism evidence="6 7">
    <name type="scientific">Aspergillus cavernicola</name>
    <dbReference type="NCBI Taxonomy" id="176166"/>
    <lineage>
        <taxon>Eukaryota</taxon>
        <taxon>Fungi</taxon>
        <taxon>Dikarya</taxon>
        <taxon>Ascomycota</taxon>
        <taxon>Pezizomycotina</taxon>
        <taxon>Eurotiomycetes</taxon>
        <taxon>Eurotiomycetidae</taxon>
        <taxon>Eurotiales</taxon>
        <taxon>Aspergillaceae</taxon>
        <taxon>Aspergillus</taxon>
        <taxon>Aspergillus subgen. Nidulantes</taxon>
    </lineage>
</organism>
<gene>
    <name evidence="6" type="ORF">BDW59DRAFT_145115</name>
</gene>
<evidence type="ECO:0000256" key="4">
    <source>
        <dbReference type="ARBA" id="ARBA00023242"/>
    </source>
</evidence>
<dbReference type="InterPro" id="IPR001138">
    <property type="entry name" value="Zn2Cys6_DnaBD"/>
</dbReference>
<dbReference type="PROSITE" id="PS50048">
    <property type="entry name" value="ZN2_CY6_FUNGAL_2"/>
    <property type="match status" value="1"/>
</dbReference>
<evidence type="ECO:0000313" key="7">
    <source>
        <dbReference type="Proteomes" id="UP001610335"/>
    </source>
</evidence>
<evidence type="ECO:0000256" key="1">
    <source>
        <dbReference type="ARBA" id="ARBA00023015"/>
    </source>
</evidence>
<dbReference type="PANTHER" id="PTHR31668:SF20">
    <property type="entry name" value="ZN(II)2CYS6 TRANSCRIPTION FACTOR (EUROFUNG)"/>
    <property type="match status" value="1"/>
</dbReference>
<accession>A0ABR4IF78</accession>
<proteinExistence type="predicted"/>
<feature type="domain" description="Zn(2)-C6 fungal-type" evidence="5">
    <location>
        <begin position="10"/>
        <end position="39"/>
    </location>
</feature>
<dbReference type="CDD" id="cd00067">
    <property type="entry name" value="GAL4"/>
    <property type="match status" value="1"/>
</dbReference>
<dbReference type="InterPro" id="IPR050797">
    <property type="entry name" value="Carb_Metab_Trans_Reg"/>
</dbReference>
<evidence type="ECO:0000256" key="3">
    <source>
        <dbReference type="ARBA" id="ARBA00023163"/>
    </source>
</evidence>
<reference evidence="6 7" key="1">
    <citation type="submission" date="2024-07" db="EMBL/GenBank/DDBJ databases">
        <title>Section-level genome sequencing and comparative genomics of Aspergillus sections Usti and Cavernicolus.</title>
        <authorList>
            <consortium name="Lawrence Berkeley National Laboratory"/>
            <person name="Nybo J.L."/>
            <person name="Vesth T.C."/>
            <person name="Theobald S."/>
            <person name="Frisvad J.C."/>
            <person name="Larsen T.O."/>
            <person name="Kjaerboelling I."/>
            <person name="Rothschild-Mancinelli K."/>
            <person name="Lyhne E.K."/>
            <person name="Kogle M.E."/>
            <person name="Barry K."/>
            <person name="Clum A."/>
            <person name="Na H."/>
            <person name="Ledsgaard L."/>
            <person name="Lin J."/>
            <person name="Lipzen A."/>
            <person name="Kuo A."/>
            <person name="Riley R."/>
            <person name="Mondo S."/>
            <person name="LaButti K."/>
            <person name="Haridas S."/>
            <person name="Pangalinan J."/>
            <person name="Salamov A.A."/>
            <person name="Simmons B.A."/>
            <person name="Magnuson J.K."/>
            <person name="Chen J."/>
            <person name="Drula E."/>
            <person name="Henrissat B."/>
            <person name="Wiebenga A."/>
            <person name="Lubbers R.J."/>
            <person name="Gomes A.C."/>
            <person name="Makela M.R."/>
            <person name="Stajich J."/>
            <person name="Grigoriev I.V."/>
            <person name="Mortensen U.H."/>
            <person name="De vries R.P."/>
            <person name="Baker S.E."/>
            <person name="Andersen M.R."/>
        </authorList>
    </citation>
    <scope>NUCLEOTIDE SEQUENCE [LARGE SCALE GENOMIC DNA]</scope>
    <source>
        <strain evidence="6 7">CBS 600.67</strain>
    </source>
</reference>
<dbReference type="PROSITE" id="PS00463">
    <property type="entry name" value="ZN2_CY6_FUNGAL_1"/>
    <property type="match status" value="1"/>
</dbReference>
<evidence type="ECO:0000256" key="2">
    <source>
        <dbReference type="ARBA" id="ARBA00023125"/>
    </source>
</evidence>
<keyword evidence="7" id="KW-1185">Reference proteome</keyword>
<dbReference type="CDD" id="cd12148">
    <property type="entry name" value="fungal_TF_MHR"/>
    <property type="match status" value="1"/>
</dbReference>
<protein>
    <recommendedName>
        <fullName evidence="5">Zn(2)-C6 fungal-type domain-containing protein</fullName>
    </recommendedName>
</protein>
<keyword evidence="1" id="KW-0805">Transcription regulation</keyword>
<dbReference type="Pfam" id="PF00172">
    <property type="entry name" value="Zn_clus"/>
    <property type="match status" value="1"/>
</dbReference>
<sequence>MLSNKPVTAACDACRRRKVKCDAQQPCLPCRNAFIACRTTTVRRKKGRQGATATVLRELQKAPVQTEVRSAPAPQAIGMAGYFLRKPGLLNLTVVQSCAEYFFARMLGTVPILLPATFQSHVDRMAECLHSYCLVSAFCAFIFAQTGYASWHNPENPPGTLGRSLLEEALAARRHLDPFTAPSRHGITIAFLLYGCQIGMGNQRHAYYFLREATTLYTAGMLDQSDTEVEEIRPSSAGSLFWLLVVSERAHAIRRHRPITLQITPDSPALDHTPSDPFSIGFRCLADLYRPFDQSFLSRWNGTETSSSRELLIRLEEHLQQAVPADLELPDIVLADLRVSQQWLRTMIWQLATSGGFLSSTPSHPCLDFSHPLQIARDLSLATWKLSQESMETHGVGLVEKIFEITCTLADVMACLSPARLRASGFDLGPQDYLKHLFTLIHGLPGGDTKFLPLLLAKVGQTLPSMLAPVSRHLSLPVVDLAPLEADTRSPTGLRNGWDKDFNWAEMSRIGDKTPDMEGVFPFV</sequence>
<dbReference type="Gene3D" id="4.10.240.10">
    <property type="entry name" value="Zn(2)-C6 fungal-type DNA-binding domain"/>
    <property type="match status" value="1"/>
</dbReference>
<keyword evidence="3" id="KW-0804">Transcription</keyword>
<dbReference type="EMBL" id="JBFXLS010000030">
    <property type="protein sequence ID" value="KAL2826391.1"/>
    <property type="molecule type" value="Genomic_DNA"/>
</dbReference>
<name>A0ABR4IF78_9EURO</name>
<evidence type="ECO:0000313" key="6">
    <source>
        <dbReference type="EMBL" id="KAL2826391.1"/>
    </source>
</evidence>
<keyword evidence="4" id="KW-0539">Nucleus</keyword>
<dbReference type="InterPro" id="IPR036864">
    <property type="entry name" value="Zn2-C6_fun-type_DNA-bd_sf"/>
</dbReference>
<comment type="caution">
    <text evidence="6">The sequence shown here is derived from an EMBL/GenBank/DDBJ whole genome shotgun (WGS) entry which is preliminary data.</text>
</comment>
<keyword evidence="2" id="KW-0238">DNA-binding</keyword>